<dbReference type="OrthoDB" id="7866935at2"/>
<proteinExistence type="predicted"/>
<name>A0A0N7LZE8_9RHOB</name>
<dbReference type="RefSeq" id="WP_058246982.1">
    <property type="nucleotide sequence ID" value="NZ_CYSE01000002.1"/>
</dbReference>
<dbReference type="Proteomes" id="UP000054935">
    <property type="component" value="Unassembled WGS sequence"/>
</dbReference>
<dbReference type="EMBL" id="CYSE01000002">
    <property type="protein sequence ID" value="CUH77465.1"/>
    <property type="molecule type" value="Genomic_DNA"/>
</dbReference>
<sequence length="111" mass="11146">MEKTAHHIGAGVLLALTLGLAITMSVIIPFASAAPARADALVLVVGPPWSGGAAALVERTGGRLVGPVQAPFAALAQFDGVLPDAQLRAMGAWAVTDGQRIALICGIEGIP</sequence>
<accession>A0A0N7LZE8</accession>
<evidence type="ECO:0000313" key="1">
    <source>
        <dbReference type="EMBL" id="CUH77465.1"/>
    </source>
</evidence>
<keyword evidence="2" id="KW-1185">Reference proteome</keyword>
<reference evidence="1 2" key="1">
    <citation type="submission" date="2015-09" db="EMBL/GenBank/DDBJ databases">
        <authorList>
            <consortium name="Swine Surveillance"/>
        </authorList>
    </citation>
    <scope>NUCLEOTIDE SEQUENCE [LARGE SCALE GENOMIC DNA]</scope>
    <source>
        <strain evidence="1 2">CECT 7648</strain>
    </source>
</reference>
<protein>
    <submittedName>
        <fullName evidence="1">Uncharacterized protein</fullName>
    </submittedName>
</protein>
<gene>
    <name evidence="1" type="ORF">TRN7648_01489</name>
</gene>
<dbReference type="AlphaFoldDB" id="A0A0N7LZE8"/>
<evidence type="ECO:0000313" key="2">
    <source>
        <dbReference type="Proteomes" id="UP000054935"/>
    </source>
</evidence>
<organism evidence="1 2">
    <name type="scientific">Tropicibacter naphthalenivorans</name>
    <dbReference type="NCBI Taxonomy" id="441103"/>
    <lineage>
        <taxon>Bacteria</taxon>
        <taxon>Pseudomonadati</taxon>
        <taxon>Pseudomonadota</taxon>
        <taxon>Alphaproteobacteria</taxon>
        <taxon>Rhodobacterales</taxon>
        <taxon>Roseobacteraceae</taxon>
        <taxon>Tropicibacter</taxon>
    </lineage>
</organism>